<organism evidence="2 3">
    <name type="scientific">Treponema brennaborense (strain DSM 12168 / CIP 105900 / DD5/3)</name>
    <dbReference type="NCBI Taxonomy" id="906968"/>
    <lineage>
        <taxon>Bacteria</taxon>
        <taxon>Pseudomonadati</taxon>
        <taxon>Spirochaetota</taxon>
        <taxon>Spirochaetia</taxon>
        <taxon>Spirochaetales</taxon>
        <taxon>Treponemataceae</taxon>
        <taxon>Treponema</taxon>
    </lineage>
</organism>
<keyword evidence="1" id="KW-0732">Signal</keyword>
<proteinExistence type="predicted"/>
<feature type="signal peptide" evidence="1">
    <location>
        <begin position="1"/>
        <end position="22"/>
    </location>
</feature>
<evidence type="ECO:0000313" key="3">
    <source>
        <dbReference type="Proteomes" id="UP000006546"/>
    </source>
</evidence>
<dbReference type="eggNOG" id="ENOG5031CPA">
    <property type="taxonomic scope" value="Bacteria"/>
</dbReference>
<dbReference type="AlphaFoldDB" id="F4LQD2"/>
<protein>
    <recommendedName>
        <fullName evidence="4">Outer membrane protein beta-barrel domain-containing protein</fullName>
    </recommendedName>
</protein>
<accession>F4LQD2</accession>
<evidence type="ECO:0008006" key="4">
    <source>
        <dbReference type="Google" id="ProtNLM"/>
    </source>
</evidence>
<dbReference type="HOGENOM" id="CLU_1194458_0_0_12"/>
<dbReference type="Proteomes" id="UP000006546">
    <property type="component" value="Chromosome"/>
</dbReference>
<evidence type="ECO:0000256" key="1">
    <source>
        <dbReference type="SAM" id="SignalP"/>
    </source>
</evidence>
<reference evidence="3" key="1">
    <citation type="submission" date="2011-04" db="EMBL/GenBank/DDBJ databases">
        <title>The complete genome of Treponema brennaborense DSM 12168.</title>
        <authorList>
            <person name="Lucas S."/>
            <person name="Han J."/>
            <person name="Lapidus A."/>
            <person name="Bruce D."/>
            <person name="Goodwin L."/>
            <person name="Pitluck S."/>
            <person name="Peters L."/>
            <person name="Kyrpides N."/>
            <person name="Mavromatis K."/>
            <person name="Ivanova N."/>
            <person name="Mikhailova N."/>
            <person name="Pagani I."/>
            <person name="Teshima H."/>
            <person name="Detter J.C."/>
            <person name="Tapia R."/>
            <person name="Han C."/>
            <person name="Land M."/>
            <person name="Hauser L."/>
            <person name="Markowitz V."/>
            <person name="Cheng J.-F."/>
            <person name="Hugenholtz P."/>
            <person name="Woyke T."/>
            <person name="Wu D."/>
            <person name="Gronow S."/>
            <person name="Wellnitz S."/>
            <person name="Brambilla E."/>
            <person name="Klenk H.-P."/>
            <person name="Eisen J.A."/>
        </authorList>
    </citation>
    <scope>NUCLEOTIDE SEQUENCE [LARGE SCALE GENOMIC DNA]</scope>
    <source>
        <strain evidence="3">DSM 12168 / CIP 105900 / DD5/3</strain>
    </source>
</reference>
<dbReference type="STRING" id="906968.Trebr_0711"/>
<dbReference type="EMBL" id="CP002696">
    <property type="protein sequence ID" value="AEE16153.1"/>
    <property type="molecule type" value="Genomic_DNA"/>
</dbReference>
<keyword evidence="3" id="KW-1185">Reference proteome</keyword>
<evidence type="ECO:0000313" key="2">
    <source>
        <dbReference type="EMBL" id="AEE16153.1"/>
    </source>
</evidence>
<feature type="chain" id="PRO_5003312926" description="Outer membrane protein beta-barrel domain-containing protein" evidence="1">
    <location>
        <begin position="23"/>
        <end position="188"/>
    </location>
</feature>
<dbReference type="KEGG" id="tbe:Trebr_0711"/>
<gene>
    <name evidence="2" type="ordered locus">Trebr_0711</name>
</gene>
<name>F4LQD2_TREBD</name>
<dbReference type="RefSeq" id="WP_013757872.1">
    <property type="nucleotide sequence ID" value="NC_015500.1"/>
</dbReference>
<dbReference type="OrthoDB" id="358677at2"/>
<sequence>MKRIYACIICILGVSAAAWSSASDRIIFSGSVGTAAVFYGDSSRTDMASGFNRFVPEADVFFGFMLDPAIRFSVGMVSVCDFHVKDGAHCNYIDYAFFSGVRIYPGLAGLCVAVEYAVGRRTDFIDAGTPLDGIRSTQWGNGFRLLLEYDFSAGGIGFAPVLGGGWRRMPRGDSADNILSLYFRIAYR</sequence>